<evidence type="ECO:0000313" key="3">
    <source>
        <dbReference type="EMBL" id="KAF4591750.1"/>
    </source>
</evidence>
<gene>
    <name evidence="3" type="ORF">GQ602_002049</name>
</gene>
<evidence type="ECO:0000259" key="2">
    <source>
        <dbReference type="Pfam" id="PF17172"/>
    </source>
</evidence>
<evidence type="ECO:0000313" key="4">
    <source>
        <dbReference type="Proteomes" id="UP000562929"/>
    </source>
</evidence>
<comment type="caution">
    <text evidence="3">The sequence shown here is derived from an EMBL/GenBank/DDBJ whole genome shotgun (WGS) entry which is preliminary data.</text>
</comment>
<evidence type="ECO:0000256" key="1">
    <source>
        <dbReference type="SAM" id="MobiDB-lite"/>
    </source>
</evidence>
<organism evidence="3 4">
    <name type="scientific">Ophiocordyceps camponoti-floridani</name>
    <dbReference type="NCBI Taxonomy" id="2030778"/>
    <lineage>
        <taxon>Eukaryota</taxon>
        <taxon>Fungi</taxon>
        <taxon>Dikarya</taxon>
        <taxon>Ascomycota</taxon>
        <taxon>Pezizomycotina</taxon>
        <taxon>Sordariomycetes</taxon>
        <taxon>Hypocreomycetidae</taxon>
        <taxon>Hypocreales</taxon>
        <taxon>Ophiocordycipitaceae</taxon>
        <taxon>Ophiocordyceps</taxon>
    </lineage>
</organism>
<accession>A0A8H4Q9T2</accession>
<feature type="compositionally biased region" description="Pro residues" evidence="1">
    <location>
        <begin position="141"/>
        <end position="151"/>
    </location>
</feature>
<feature type="compositionally biased region" description="Low complexity" evidence="1">
    <location>
        <begin position="191"/>
        <end position="218"/>
    </location>
</feature>
<protein>
    <submittedName>
        <fullName evidence="3">Mitochondrial outer membrane protein (Sam35)</fullName>
    </submittedName>
</protein>
<reference evidence="3 4" key="1">
    <citation type="journal article" date="2020" name="G3 (Bethesda)">
        <title>Genetic Underpinnings of Host Manipulation by Ophiocordyceps as Revealed by Comparative Transcriptomics.</title>
        <authorList>
            <person name="Will I."/>
            <person name="Das B."/>
            <person name="Trinh T."/>
            <person name="Brachmann A."/>
            <person name="Ohm R.A."/>
            <person name="de Bekker C."/>
        </authorList>
    </citation>
    <scope>NUCLEOTIDE SEQUENCE [LARGE SCALE GENOMIC DNA]</scope>
    <source>
        <strain evidence="3 4">EC05</strain>
    </source>
</reference>
<feature type="compositionally biased region" description="Basic residues" evidence="1">
    <location>
        <begin position="168"/>
        <end position="179"/>
    </location>
</feature>
<feature type="domain" description="Thioredoxin-like fold" evidence="2">
    <location>
        <begin position="30"/>
        <end position="128"/>
    </location>
</feature>
<proteinExistence type="predicted"/>
<dbReference type="InterPro" id="IPR012336">
    <property type="entry name" value="Thioredoxin-like_fold"/>
</dbReference>
<dbReference type="AlphaFoldDB" id="A0A8H4Q9T2"/>
<dbReference type="Proteomes" id="UP000562929">
    <property type="component" value="Unassembled WGS sequence"/>
</dbReference>
<dbReference type="EMBL" id="JAACLJ010000002">
    <property type="protein sequence ID" value="KAF4591750.1"/>
    <property type="molecule type" value="Genomic_DNA"/>
</dbReference>
<sequence length="218" mass="23941">MPPRRSTCPPSPRPKPTLYVHGPDAPACDPACLMWQTFFRIAGLDVDVVAASTHASPDGSLPFLLPSSADPNPDVPLSASEMARYVRARLSDPVSASELPAPKPGLDAYLALLTHRIHPAWSYALFHHHSKEPLLAKLYPPQQPPPNPPPELPRRKRTTTLPHPPNPPRRRAPSLHRSRSPPPPGRRLVLRRPSSGPLRRPRLLLHLPHSQPPGSLGP</sequence>
<keyword evidence="4" id="KW-1185">Reference proteome</keyword>
<dbReference type="Pfam" id="PF17172">
    <property type="entry name" value="GST_N_4"/>
    <property type="match status" value="1"/>
</dbReference>
<feature type="region of interest" description="Disordered" evidence="1">
    <location>
        <begin position="136"/>
        <end position="218"/>
    </location>
</feature>
<name>A0A8H4Q9T2_9HYPO</name>
<dbReference type="OrthoDB" id="198787at2759"/>